<evidence type="ECO:0000313" key="1">
    <source>
        <dbReference type="EMBL" id="MFC6726530.1"/>
    </source>
</evidence>
<organism evidence="1 2">
    <name type="scientific">Halobium palmae</name>
    <dbReference type="NCBI Taxonomy" id="1776492"/>
    <lineage>
        <taxon>Archaea</taxon>
        <taxon>Methanobacteriati</taxon>
        <taxon>Methanobacteriota</taxon>
        <taxon>Stenosarchaea group</taxon>
        <taxon>Halobacteria</taxon>
        <taxon>Halobacteriales</taxon>
        <taxon>Haloferacaceae</taxon>
        <taxon>Halobium</taxon>
    </lineage>
</organism>
<sequence length="52" mass="5876">MENRTIGDDLAEATISLENAIDNEQYDELPPSDQAYLQEALYFLNIVQSNAE</sequence>
<name>A0ABD5S4D1_9EURY</name>
<keyword evidence="2" id="KW-1185">Reference proteome</keyword>
<dbReference type="AlphaFoldDB" id="A0ABD5S4D1"/>
<comment type="caution">
    <text evidence="1">The sequence shown here is derived from an EMBL/GenBank/DDBJ whole genome shotgun (WGS) entry which is preliminary data.</text>
</comment>
<protein>
    <submittedName>
        <fullName evidence="1">Uncharacterized protein</fullName>
    </submittedName>
</protein>
<dbReference type="EMBL" id="JBHSWU010001187">
    <property type="protein sequence ID" value="MFC6726530.1"/>
    <property type="molecule type" value="Genomic_DNA"/>
</dbReference>
<dbReference type="Proteomes" id="UP001596328">
    <property type="component" value="Unassembled WGS sequence"/>
</dbReference>
<accession>A0ABD5S4D1</accession>
<gene>
    <name evidence="1" type="ORF">ACFQE1_19610</name>
</gene>
<reference evidence="1 2" key="1">
    <citation type="journal article" date="2019" name="Int. J. Syst. Evol. Microbiol.">
        <title>The Global Catalogue of Microorganisms (GCM) 10K type strain sequencing project: providing services to taxonomists for standard genome sequencing and annotation.</title>
        <authorList>
            <consortium name="The Broad Institute Genomics Platform"/>
            <consortium name="The Broad Institute Genome Sequencing Center for Infectious Disease"/>
            <person name="Wu L."/>
            <person name="Ma J."/>
        </authorList>
    </citation>
    <scope>NUCLEOTIDE SEQUENCE [LARGE SCALE GENOMIC DNA]</scope>
    <source>
        <strain evidence="1 2">NBRC 111368</strain>
    </source>
</reference>
<proteinExistence type="predicted"/>
<evidence type="ECO:0000313" key="2">
    <source>
        <dbReference type="Proteomes" id="UP001596328"/>
    </source>
</evidence>